<reference evidence="1 2" key="1">
    <citation type="submission" date="2018-09" db="EMBL/GenBank/DDBJ databases">
        <authorList>
            <person name="Wang X."/>
            <person name="Du Z."/>
        </authorList>
    </citation>
    <scope>NUCLEOTIDE SEQUENCE [LARGE SCALE GENOMIC DNA]</scope>
    <source>
        <strain evidence="1 2">N3</strain>
    </source>
</reference>
<protein>
    <recommendedName>
        <fullName evidence="3">Glycosyltransferase</fullName>
    </recommendedName>
</protein>
<accession>A0A418PL75</accession>
<dbReference type="InterPro" id="IPR029044">
    <property type="entry name" value="Nucleotide-diphossugar_trans"/>
</dbReference>
<keyword evidence="2" id="KW-1185">Reference proteome</keyword>
<sequence>MLSPVVLFVYNRPFHTLKTLEALEKNYLADQSILFIYSDGYPDNSDDNLVSNVEQVRDIIRRKKWCKEVIIFESNFNKGLANSIISGVTFVIKKFGKIIVLEDDLIVSRNFLTFMNFSLDFYQSNYQVMQISGFSFPSPKIDKLNGCFFLPITSTWGWATWFRVWNNIDFDNPNNQNLYYSIL</sequence>
<dbReference type="RefSeq" id="WP_119479683.1">
    <property type="nucleotide sequence ID" value="NZ_QXML01000027.1"/>
</dbReference>
<organism evidence="1 2">
    <name type="scientific">Algoriphagus lacus</name>
    <dbReference type="NCBI Taxonomy" id="2056311"/>
    <lineage>
        <taxon>Bacteria</taxon>
        <taxon>Pseudomonadati</taxon>
        <taxon>Bacteroidota</taxon>
        <taxon>Cytophagia</taxon>
        <taxon>Cytophagales</taxon>
        <taxon>Cyclobacteriaceae</taxon>
        <taxon>Algoriphagus</taxon>
    </lineage>
</organism>
<dbReference type="SUPFAM" id="SSF53448">
    <property type="entry name" value="Nucleotide-diphospho-sugar transferases"/>
    <property type="match status" value="1"/>
</dbReference>
<name>A0A418PL75_9BACT</name>
<dbReference type="Gene3D" id="3.90.550.10">
    <property type="entry name" value="Spore Coat Polysaccharide Biosynthesis Protein SpsA, Chain A"/>
    <property type="match status" value="1"/>
</dbReference>
<dbReference type="OrthoDB" id="9785375at2"/>
<gene>
    <name evidence="1" type="ORF">D0X99_20205</name>
</gene>
<dbReference type="AlphaFoldDB" id="A0A418PL75"/>
<proteinExistence type="predicted"/>
<dbReference type="EMBL" id="QXML01000027">
    <property type="protein sequence ID" value="RIW11798.1"/>
    <property type="molecule type" value="Genomic_DNA"/>
</dbReference>
<dbReference type="Proteomes" id="UP000283522">
    <property type="component" value="Unassembled WGS sequence"/>
</dbReference>
<comment type="caution">
    <text evidence="1">The sequence shown here is derived from an EMBL/GenBank/DDBJ whole genome shotgun (WGS) entry which is preliminary data.</text>
</comment>
<evidence type="ECO:0008006" key="3">
    <source>
        <dbReference type="Google" id="ProtNLM"/>
    </source>
</evidence>
<evidence type="ECO:0000313" key="2">
    <source>
        <dbReference type="Proteomes" id="UP000283522"/>
    </source>
</evidence>
<evidence type="ECO:0000313" key="1">
    <source>
        <dbReference type="EMBL" id="RIW11798.1"/>
    </source>
</evidence>